<evidence type="ECO:0000256" key="1">
    <source>
        <dbReference type="SAM" id="MobiDB-lite"/>
    </source>
</evidence>
<feature type="compositionally biased region" description="Basic and acidic residues" evidence="1">
    <location>
        <begin position="54"/>
        <end position="65"/>
    </location>
</feature>
<evidence type="ECO:0000313" key="2">
    <source>
        <dbReference type="EMBL" id="KAF3567613.1"/>
    </source>
</evidence>
<proteinExistence type="predicted"/>
<keyword evidence="3" id="KW-1185">Reference proteome</keyword>
<sequence length="65" mass="6699">MAEMAEKAGGGGGVEEEEEKKETYHATPLNCTVSCMTSSGAARASTPTIPGKTCPHDLREISSAS</sequence>
<feature type="region of interest" description="Disordered" evidence="1">
    <location>
        <begin position="41"/>
        <end position="65"/>
    </location>
</feature>
<dbReference type="Proteomes" id="UP000266723">
    <property type="component" value="Unassembled WGS sequence"/>
</dbReference>
<accession>A0ABQ7D6S5</accession>
<dbReference type="EMBL" id="QGKV02000759">
    <property type="protein sequence ID" value="KAF3567613.1"/>
    <property type="molecule type" value="Genomic_DNA"/>
</dbReference>
<feature type="region of interest" description="Disordered" evidence="1">
    <location>
        <begin position="1"/>
        <end position="25"/>
    </location>
</feature>
<protein>
    <submittedName>
        <fullName evidence="2">Uncharacterized protein</fullName>
    </submittedName>
</protein>
<evidence type="ECO:0000313" key="3">
    <source>
        <dbReference type="Proteomes" id="UP000266723"/>
    </source>
</evidence>
<organism evidence="2 3">
    <name type="scientific">Brassica cretica</name>
    <name type="common">Mustard</name>
    <dbReference type="NCBI Taxonomy" id="69181"/>
    <lineage>
        <taxon>Eukaryota</taxon>
        <taxon>Viridiplantae</taxon>
        <taxon>Streptophyta</taxon>
        <taxon>Embryophyta</taxon>
        <taxon>Tracheophyta</taxon>
        <taxon>Spermatophyta</taxon>
        <taxon>Magnoliopsida</taxon>
        <taxon>eudicotyledons</taxon>
        <taxon>Gunneridae</taxon>
        <taxon>Pentapetalae</taxon>
        <taxon>rosids</taxon>
        <taxon>malvids</taxon>
        <taxon>Brassicales</taxon>
        <taxon>Brassicaceae</taxon>
        <taxon>Brassiceae</taxon>
        <taxon>Brassica</taxon>
    </lineage>
</organism>
<name>A0ABQ7D6S5_BRACR</name>
<comment type="caution">
    <text evidence="2">The sequence shown here is derived from an EMBL/GenBank/DDBJ whole genome shotgun (WGS) entry which is preliminary data.</text>
</comment>
<reference evidence="2 3" key="1">
    <citation type="journal article" date="2020" name="BMC Genomics">
        <title>Intraspecific diversification of the crop wild relative Brassica cretica Lam. using demographic model selection.</title>
        <authorList>
            <person name="Kioukis A."/>
            <person name="Michalopoulou V.A."/>
            <person name="Briers L."/>
            <person name="Pirintsos S."/>
            <person name="Studholme D.J."/>
            <person name="Pavlidis P."/>
            <person name="Sarris P.F."/>
        </authorList>
    </citation>
    <scope>NUCLEOTIDE SEQUENCE [LARGE SCALE GENOMIC DNA]</scope>
    <source>
        <strain evidence="3">cv. PFS-1207/04</strain>
    </source>
</reference>
<gene>
    <name evidence="2" type="ORF">DY000_02015810</name>
</gene>